<dbReference type="Proteomes" id="UP000179807">
    <property type="component" value="Unassembled WGS sequence"/>
</dbReference>
<dbReference type="GO" id="GO:0008017">
    <property type="term" value="F:microtubule binding"/>
    <property type="evidence" value="ECO:0007669"/>
    <property type="project" value="InterPro"/>
</dbReference>
<dbReference type="EMBL" id="MLAK01000679">
    <property type="protein sequence ID" value="OHT08053.1"/>
    <property type="molecule type" value="Genomic_DNA"/>
</dbReference>
<dbReference type="PROSITE" id="PS51508">
    <property type="entry name" value="CKK"/>
    <property type="match status" value="1"/>
</dbReference>
<accession>A0A1J4KFA1</accession>
<reference evidence="3" key="1">
    <citation type="submission" date="2016-10" db="EMBL/GenBank/DDBJ databases">
        <authorList>
            <person name="Benchimol M."/>
            <person name="Almeida L.G."/>
            <person name="Vasconcelos A.T."/>
            <person name="Perreira-Neves A."/>
            <person name="Rosa I.A."/>
            <person name="Tasca T."/>
            <person name="Bogo M.R."/>
            <person name="de Souza W."/>
        </authorList>
    </citation>
    <scope>NUCLEOTIDE SEQUENCE [LARGE SCALE GENOMIC DNA]</scope>
    <source>
        <strain evidence="3">K</strain>
    </source>
</reference>
<feature type="compositionally biased region" description="Polar residues" evidence="1">
    <location>
        <begin position="120"/>
        <end position="154"/>
    </location>
</feature>
<evidence type="ECO:0000259" key="2">
    <source>
        <dbReference type="PROSITE" id="PS51508"/>
    </source>
</evidence>
<dbReference type="InterPro" id="IPR014797">
    <property type="entry name" value="CKK_CAMSAP"/>
</dbReference>
<feature type="compositionally biased region" description="Acidic residues" evidence="1">
    <location>
        <begin position="653"/>
        <end position="667"/>
    </location>
</feature>
<dbReference type="VEuPathDB" id="TrichDB:TRFO_23591"/>
<name>A0A1J4KFA1_9EUKA</name>
<feature type="region of interest" description="Disordered" evidence="1">
    <location>
        <begin position="364"/>
        <end position="387"/>
    </location>
</feature>
<feature type="compositionally biased region" description="Polar residues" evidence="1">
    <location>
        <begin position="180"/>
        <end position="238"/>
    </location>
</feature>
<sequence>MIDKTPFTICSEMSLAKSFLPNTKGTPERVIKVTISLNDQNSNDNSIRSNNDNSRSLTCSSNQFENNEKPKRPVLKISSTYVRESPIPRNLTQKSQKAKLVSEITQYEERIGQEEIRFHQSPNTRQLKPPSFKSSIEQSPNTTDNLPQKINSSFGKKEVPQNKNRFSRTPNSKFSEHSENNSNRTTPTPTQNNYSESTFRSSNLTYSTFETKNTTNSQTINSKSNSTDISRNTSFKQKQPTDRIRPNKKEETITDEEINMLIYGKSTINNHKQLSHTSQKTPSYQSKYTLEQEDNYIATKQDVPIIFRNQKPSKSAMKKNNEPYFTESEFGYNDQQEEKQKKTKISKKLVFRIPIVNDDLPIFHDDLQQNNNSNPPDSQNINPDDKVDDIISFPQNENLNQATKPEIQPFDVSLSVPSQFIINSQPTISNTENNSLRSQENIKNSIASTIILNQIDDEIPKIENNLNMNQEMVMNNSVDEYYPKEVIDRFEQRQELINEENQNRGNYRNFDYNYQNDRIDNSFNNYRPMNNIQPQQKQQPYQQQTPISTRQRTQLTIDSQMPLNIESTFTPVMKKAFRNNNSTFQIESSINESVKPQIEVKIERNNDRFTRNESDISNSVINNDNNNYYISKLDPEDEKILTFSIDDVVSQSEVEEEENDKEEEEEVHDDKNETEFNDQTQTVLVSPSKGGVSINYSPIKKSNEDIPQKDMSSLINVDVPKLSQPQNNENKCENFQAEELTVENSIGEVSKSINKREESKESKDENLWIFIPIDKKKVKKEVNIAQNFSKVVNISRKYVKSGEPFRSLSMLLTKHKFEHLIMSIEKGSQALIGIYSLNNRMTQIRKIWGDGPEKAGVSNIETSLTYNQSSKKFVDTKNAAFNQEIDAIYLK</sequence>
<dbReference type="InterPro" id="IPR011033">
    <property type="entry name" value="PRC_barrel-like_sf"/>
</dbReference>
<feature type="compositionally biased region" description="Low complexity" evidence="1">
    <location>
        <begin position="368"/>
        <end position="382"/>
    </location>
</feature>
<proteinExistence type="predicted"/>
<gene>
    <name evidence="3" type="ORF">TRFO_23591</name>
</gene>
<keyword evidence="4" id="KW-1185">Reference proteome</keyword>
<dbReference type="RefSeq" id="XP_068361189.1">
    <property type="nucleotide sequence ID" value="XM_068503242.1"/>
</dbReference>
<feature type="region of interest" description="Disordered" evidence="1">
    <location>
        <begin position="113"/>
        <end position="246"/>
    </location>
</feature>
<protein>
    <recommendedName>
        <fullName evidence="2">CKK domain-containing protein</fullName>
    </recommendedName>
</protein>
<dbReference type="SUPFAM" id="SSF50346">
    <property type="entry name" value="PRC-barrel domain"/>
    <property type="match status" value="1"/>
</dbReference>
<comment type="caution">
    <text evidence="3">The sequence shown here is derived from an EMBL/GenBank/DDBJ whole genome shotgun (WGS) entry which is preliminary data.</text>
</comment>
<feature type="domain" description="CKK" evidence="2">
    <location>
        <begin position="766"/>
        <end position="891"/>
    </location>
</feature>
<feature type="compositionally biased region" description="Polar residues" evidence="1">
    <location>
        <begin position="161"/>
        <end position="173"/>
    </location>
</feature>
<evidence type="ECO:0000313" key="4">
    <source>
        <dbReference type="Proteomes" id="UP000179807"/>
    </source>
</evidence>
<feature type="region of interest" description="Disordered" evidence="1">
    <location>
        <begin position="649"/>
        <end position="677"/>
    </location>
</feature>
<organism evidence="3 4">
    <name type="scientific">Tritrichomonas foetus</name>
    <dbReference type="NCBI Taxonomy" id="1144522"/>
    <lineage>
        <taxon>Eukaryota</taxon>
        <taxon>Metamonada</taxon>
        <taxon>Parabasalia</taxon>
        <taxon>Tritrichomonadida</taxon>
        <taxon>Tritrichomonadidae</taxon>
        <taxon>Tritrichomonas</taxon>
    </lineage>
</organism>
<feature type="compositionally biased region" description="Low complexity" evidence="1">
    <location>
        <begin position="533"/>
        <end position="546"/>
    </location>
</feature>
<dbReference type="GeneID" id="94837946"/>
<dbReference type="Gene3D" id="3.10.20.360">
    <property type="entry name" value="CKK domain"/>
    <property type="match status" value="1"/>
</dbReference>
<evidence type="ECO:0000256" key="1">
    <source>
        <dbReference type="SAM" id="MobiDB-lite"/>
    </source>
</evidence>
<feature type="region of interest" description="Disordered" evidence="1">
    <location>
        <begin position="528"/>
        <end position="547"/>
    </location>
</feature>
<dbReference type="InterPro" id="IPR038209">
    <property type="entry name" value="CKK_dom_sf"/>
</dbReference>
<dbReference type="AlphaFoldDB" id="A0A1J4KFA1"/>
<evidence type="ECO:0000313" key="3">
    <source>
        <dbReference type="EMBL" id="OHT08053.1"/>
    </source>
</evidence>